<organism evidence="2 3">
    <name type="scientific">Telluria mixta</name>
    <dbReference type="NCBI Taxonomy" id="34071"/>
    <lineage>
        <taxon>Bacteria</taxon>
        <taxon>Pseudomonadati</taxon>
        <taxon>Pseudomonadota</taxon>
        <taxon>Betaproteobacteria</taxon>
        <taxon>Burkholderiales</taxon>
        <taxon>Oxalobacteraceae</taxon>
        <taxon>Telluria group</taxon>
        <taxon>Telluria</taxon>
    </lineage>
</organism>
<name>A0ABT2BXS1_9BURK</name>
<dbReference type="Pfam" id="PF04773">
    <property type="entry name" value="FecR"/>
    <property type="match status" value="1"/>
</dbReference>
<dbReference type="RefSeq" id="WP_259449031.1">
    <property type="nucleotide sequence ID" value="NZ_JANUHC010000003.1"/>
</dbReference>
<keyword evidence="3" id="KW-1185">Reference proteome</keyword>
<gene>
    <name evidence="2" type="ORF">NX786_11410</name>
</gene>
<dbReference type="PANTHER" id="PTHR30273:SF2">
    <property type="entry name" value="PROTEIN FECR"/>
    <property type="match status" value="1"/>
</dbReference>
<comment type="caution">
    <text evidence="2">The sequence shown here is derived from an EMBL/GenBank/DDBJ whole genome shotgun (WGS) entry which is preliminary data.</text>
</comment>
<reference evidence="2" key="1">
    <citation type="submission" date="2022-08" db="EMBL/GenBank/DDBJ databases">
        <title>Reclassification of Massilia species as members of the genera Telluria, Duganella, Pseudoduganella, Mokoshia gen. nov. and Zemynaea gen. nov. using orthogonal and non-orthogonal genome-based approaches.</title>
        <authorList>
            <person name="Bowman J.P."/>
        </authorList>
    </citation>
    <scope>NUCLEOTIDE SEQUENCE</scope>
    <source>
        <strain evidence="2">LMG 11547</strain>
    </source>
</reference>
<sequence length="322" mass="35403">MTSTDLQEIEARAADWIAERDRYDATLPPDRQQALDAWLAASTAHRVAFLRLEHAWRRADRLGALPASGAQRRRTPLAWIAHPAVYRTAAAFCTVLVAVLLVTQFGRSPETQRYATARGQREQVALADGSHLTLNTATHVRTAVTPRAREVWLDEGEAFFDIAHDARRPFVVHAGAQTVTVLGTKFSLLREGDRLRVAVLEGRVQVKAPRGTPTVLTRDDAALAERDNVLVTRKSTQQLKAGLSWMQGKLVFDQATLADAARQFNRYGRKQLVIEDDAAARIGIGGVFDADNVEAFARLLHVGFGLDVNVVGDEIRVSSPAS</sequence>
<dbReference type="Gene3D" id="3.55.50.30">
    <property type="match status" value="1"/>
</dbReference>
<protein>
    <submittedName>
        <fullName evidence="2">FecR domain-containing protein</fullName>
    </submittedName>
</protein>
<proteinExistence type="predicted"/>
<dbReference type="InterPro" id="IPR012373">
    <property type="entry name" value="Ferrdict_sens_TM"/>
</dbReference>
<evidence type="ECO:0000313" key="3">
    <source>
        <dbReference type="Proteomes" id="UP001165263"/>
    </source>
</evidence>
<accession>A0ABT2BXS1</accession>
<evidence type="ECO:0000259" key="1">
    <source>
        <dbReference type="Pfam" id="PF04773"/>
    </source>
</evidence>
<dbReference type="PANTHER" id="PTHR30273">
    <property type="entry name" value="PERIPLASMIC SIGNAL SENSOR AND SIGMA FACTOR ACTIVATOR FECR-RELATED"/>
    <property type="match status" value="1"/>
</dbReference>
<feature type="domain" description="FecR protein" evidence="1">
    <location>
        <begin position="113"/>
        <end position="205"/>
    </location>
</feature>
<evidence type="ECO:0000313" key="2">
    <source>
        <dbReference type="EMBL" id="MCS0629939.1"/>
    </source>
</evidence>
<dbReference type="Gene3D" id="2.60.120.1440">
    <property type="match status" value="1"/>
</dbReference>
<dbReference type="InterPro" id="IPR006860">
    <property type="entry name" value="FecR"/>
</dbReference>
<dbReference type="Proteomes" id="UP001165263">
    <property type="component" value="Unassembled WGS sequence"/>
</dbReference>
<dbReference type="EMBL" id="JANUHC010000003">
    <property type="protein sequence ID" value="MCS0629939.1"/>
    <property type="molecule type" value="Genomic_DNA"/>
</dbReference>
<dbReference type="PIRSF" id="PIRSF018266">
    <property type="entry name" value="FecR"/>
    <property type="match status" value="1"/>
</dbReference>